<dbReference type="Proteomes" id="UP000277582">
    <property type="component" value="Unassembled WGS sequence"/>
</dbReference>
<reference evidence="13 15" key="1">
    <citation type="submission" date="2018-10" db="EMBL/GenBank/DDBJ databases">
        <title>Co-occurring genomic capacity for anaerobic methane metabolism and dissimilatory sulfite reduction discovered in the Korarchaeota.</title>
        <authorList>
            <person name="Mckay L.J."/>
            <person name="Dlakic M."/>
            <person name="Fields M.W."/>
            <person name="Delmont T.O."/>
            <person name="Eren A.M."/>
            <person name="Jay Z.J."/>
            <person name="Klingelsmith K.B."/>
            <person name="Rusch D.B."/>
            <person name="Inskeep W.P."/>
        </authorList>
    </citation>
    <scope>NUCLEOTIDE SEQUENCE [LARGE SCALE GENOMIC DNA]</scope>
    <source>
        <strain evidence="13 15">MDKW</strain>
    </source>
</reference>
<dbReference type="NCBIfam" id="TIGR00758">
    <property type="entry name" value="UDG_fam4"/>
    <property type="match status" value="1"/>
</dbReference>
<evidence type="ECO:0000256" key="6">
    <source>
        <dbReference type="ARBA" id="ARBA00022723"/>
    </source>
</evidence>
<dbReference type="EC" id="3.2.2.27" evidence="3"/>
<dbReference type="NCBIfam" id="NF040953">
    <property type="entry name" value="Arch_udg"/>
    <property type="match status" value="1"/>
</dbReference>
<dbReference type="OrthoDB" id="8612at2157"/>
<dbReference type="GO" id="GO:0004844">
    <property type="term" value="F:uracil DNA N-glycosylase activity"/>
    <property type="evidence" value="ECO:0007669"/>
    <property type="project" value="UniProtKB-EC"/>
</dbReference>
<dbReference type="Proteomes" id="UP000316217">
    <property type="component" value="Unassembled WGS sequence"/>
</dbReference>
<keyword evidence="10" id="KW-0411">Iron-sulfur</keyword>
<keyword evidence="11" id="KW-0234">DNA repair</keyword>
<evidence type="ECO:0000256" key="1">
    <source>
        <dbReference type="ARBA" id="ARBA00001400"/>
    </source>
</evidence>
<dbReference type="GO" id="GO:0051539">
    <property type="term" value="F:4 iron, 4 sulfur cluster binding"/>
    <property type="evidence" value="ECO:0007669"/>
    <property type="project" value="UniProtKB-KW"/>
</dbReference>
<organism evidence="13 15">
    <name type="scientific">Candidatus Methanodesulfokora washburnensis</name>
    <dbReference type="NCBI Taxonomy" id="2478471"/>
    <lineage>
        <taxon>Archaea</taxon>
        <taxon>Thermoproteota</taxon>
        <taxon>Candidatus Korarchaeia</taxon>
        <taxon>Candidatus Korarchaeia incertae sedis</taxon>
        <taxon>Candidatus Methanodesulfokora</taxon>
    </lineage>
</organism>
<dbReference type="InterPro" id="IPR053423">
    <property type="entry name" value="Type-4_UDG"/>
</dbReference>
<keyword evidence="7" id="KW-0227">DNA damage</keyword>
<dbReference type="EMBL" id="RXII01000038">
    <property type="protein sequence ID" value="RZN62716.1"/>
    <property type="molecule type" value="Genomic_DNA"/>
</dbReference>
<evidence type="ECO:0000259" key="12">
    <source>
        <dbReference type="SMART" id="SM00986"/>
    </source>
</evidence>
<evidence type="ECO:0000256" key="7">
    <source>
        <dbReference type="ARBA" id="ARBA00022763"/>
    </source>
</evidence>
<dbReference type="PANTHER" id="PTHR33693:SF1">
    <property type="entry name" value="TYPE-4 URACIL-DNA GLYCOSYLASE"/>
    <property type="match status" value="1"/>
</dbReference>
<dbReference type="EMBL" id="RCOS01000109">
    <property type="protein sequence ID" value="RSN73820.1"/>
    <property type="molecule type" value="Genomic_DNA"/>
</dbReference>
<keyword evidence="8" id="KW-0378">Hydrolase</keyword>
<dbReference type="GO" id="GO:0046872">
    <property type="term" value="F:metal ion binding"/>
    <property type="evidence" value="ECO:0007669"/>
    <property type="project" value="UniProtKB-KW"/>
</dbReference>
<dbReference type="AlphaFoldDB" id="A0A429GIW3"/>
<evidence type="ECO:0000256" key="2">
    <source>
        <dbReference type="ARBA" id="ARBA00006521"/>
    </source>
</evidence>
<dbReference type="SMART" id="SM00986">
    <property type="entry name" value="UDG"/>
    <property type="match status" value="1"/>
</dbReference>
<evidence type="ECO:0000313" key="16">
    <source>
        <dbReference type="Proteomes" id="UP000316217"/>
    </source>
</evidence>
<evidence type="ECO:0000256" key="5">
    <source>
        <dbReference type="ARBA" id="ARBA00022485"/>
    </source>
</evidence>
<dbReference type="SUPFAM" id="SSF52141">
    <property type="entry name" value="Uracil-DNA glycosylase-like"/>
    <property type="match status" value="1"/>
</dbReference>
<evidence type="ECO:0000256" key="4">
    <source>
        <dbReference type="ARBA" id="ARBA00019403"/>
    </source>
</evidence>
<evidence type="ECO:0000313" key="13">
    <source>
        <dbReference type="EMBL" id="RSN73820.1"/>
    </source>
</evidence>
<evidence type="ECO:0000256" key="3">
    <source>
        <dbReference type="ARBA" id="ARBA00012030"/>
    </source>
</evidence>
<dbReference type="InterPro" id="IPR005273">
    <property type="entry name" value="Ura-DNA_glyco_family4"/>
</dbReference>
<dbReference type="FunFam" id="3.40.470.10:FF:000013">
    <property type="entry name" value="Type-4 uracil-DNA glycosylase"/>
    <property type="match status" value="1"/>
</dbReference>
<accession>A0A429GIW3</accession>
<evidence type="ECO:0000256" key="9">
    <source>
        <dbReference type="ARBA" id="ARBA00023004"/>
    </source>
</evidence>
<evidence type="ECO:0000256" key="10">
    <source>
        <dbReference type="ARBA" id="ARBA00023014"/>
    </source>
</evidence>
<keyword evidence="9" id="KW-0408">Iron</keyword>
<dbReference type="Pfam" id="PF03167">
    <property type="entry name" value="UDG"/>
    <property type="match status" value="1"/>
</dbReference>
<evidence type="ECO:0000256" key="11">
    <source>
        <dbReference type="ARBA" id="ARBA00023204"/>
    </source>
</evidence>
<dbReference type="CDD" id="cd10030">
    <property type="entry name" value="UDG-F4_TTUDGA_SPO1dp_like"/>
    <property type="match status" value="1"/>
</dbReference>
<keyword evidence="5" id="KW-0004">4Fe-4S</keyword>
<keyword evidence="6" id="KW-0479">Metal-binding</keyword>
<dbReference type="InterPro" id="IPR036895">
    <property type="entry name" value="Uracil-DNA_glycosylase-like_sf"/>
</dbReference>
<name>A0A429GIW3_9CREN</name>
<feature type="domain" description="Uracil-DNA glycosylase-like" evidence="12">
    <location>
        <begin position="28"/>
        <end position="182"/>
    </location>
</feature>
<comment type="catalytic activity">
    <reaction evidence="1">
        <text>Hydrolyzes single-stranded DNA or mismatched double-stranded DNA and polynucleotides, releasing free uracil.</text>
        <dbReference type="EC" id="3.2.2.27"/>
    </reaction>
</comment>
<comment type="caution">
    <text evidence="13">The sequence shown here is derived from an EMBL/GenBank/DDBJ whole genome shotgun (WGS) entry which is preliminary data.</text>
</comment>
<evidence type="ECO:0000256" key="8">
    <source>
        <dbReference type="ARBA" id="ARBA00022801"/>
    </source>
</evidence>
<proteinExistence type="inferred from homology"/>
<comment type="similarity">
    <text evidence="2">Belongs to the uracil-DNA glycosylase (UDG) superfamily. Type 4 (UDGa) family.</text>
</comment>
<keyword evidence="15" id="KW-1185">Reference proteome</keyword>
<dbReference type="RefSeq" id="WP_125671742.1">
    <property type="nucleotide sequence ID" value="NZ_RCOS01000109.1"/>
</dbReference>
<dbReference type="InterPro" id="IPR051536">
    <property type="entry name" value="UDG_Type-4/5"/>
</dbReference>
<evidence type="ECO:0000313" key="15">
    <source>
        <dbReference type="Proteomes" id="UP000277582"/>
    </source>
</evidence>
<evidence type="ECO:0000313" key="14">
    <source>
        <dbReference type="EMBL" id="RZN62716.1"/>
    </source>
</evidence>
<reference evidence="14 16" key="2">
    <citation type="journal article" date="2019" name="Nat. Microbiol.">
        <title>Wide diversity of methane and short-chain alkane metabolisms in uncultured archaea.</title>
        <authorList>
            <person name="Borrel G."/>
            <person name="Adam P.S."/>
            <person name="McKay L.J."/>
            <person name="Chen L.X."/>
            <person name="Sierra-Garcia I.N."/>
            <person name="Sieber C.M."/>
            <person name="Letourneur Q."/>
            <person name="Ghozlane A."/>
            <person name="Andersen G.L."/>
            <person name="Li W.J."/>
            <person name="Hallam S.J."/>
            <person name="Muyzer G."/>
            <person name="de Oliveira V.M."/>
            <person name="Inskeep W.P."/>
            <person name="Banfield J.F."/>
            <person name="Gribaldo S."/>
        </authorList>
    </citation>
    <scope>NUCLEOTIDE SEQUENCE [LARGE SCALE GENOMIC DNA]</scope>
    <source>
        <strain evidence="14">NM4</strain>
    </source>
</reference>
<dbReference type="InterPro" id="IPR005122">
    <property type="entry name" value="Uracil-DNA_glycosylase-like"/>
</dbReference>
<dbReference type="GO" id="GO:0006281">
    <property type="term" value="P:DNA repair"/>
    <property type="evidence" value="ECO:0007669"/>
    <property type="project" value="UniProtKB-KW"/>
</dbReference>
<dbReference type="Gene3D" id="3.40.470.10">
    <property type="entry name" value="Uracil-DNA glycosylase-like domain"/>
    <property type="match status" value="1"/>
</dbReference>
<sequence length="194" mass="21773">MEDLDKIAEEIRNCKKCPLHKNRKNAVPGEGDKKAEIMLIGEAPGRNEDEQGRPFVGAAGAFLNELLSIAGLSRERVFITNVVKCRPPGNRDPTQEEIDSCSPYLNRQIAVIRPKTIITLGRHSTSYIFRLAGRDFRSIMAVRGEFIKAKILGLDVRIMPTLHPAASLYNPAIRKFLVEDFSKLKKEEGLIDFL</sequence>
<dbReference type="PANTHER" id="PTHR33693">
    <property type="entry name" value="TYPE-5 URACIL-DNA GLYCOSYLASE"/>
    <property type="match status" value="1"/>
</dbReference>
<gene>
    <name evidence="13" type="ORF">D6D85_09395</name>
    <name evidence="14" type="ORF">EF810_02110</name>
</gene>
<dbReference type="SMART" id="SM00987">
    <property type="entry name" value="UreE_C"/>
    <property type="match status" value="1"/>
</dbReference>
<protein>
    <recommendedName>
        <fullName evidence="4">Type-4 uracil-DNA glycosylase</fullName>
        <ecNumber evidence="3">3.2.2.27</ecNumber>
    </recommendedName>
</protein>